<accession>A0A9D7F7A9</accession>
<gene>
    <name evidence="1" type="ORF">IPJ48_09765</name>
</gene>
<evidence type="ECO:0000313" key="2">
    <source>
        <dbReference type="Proteomes" id="UP000886602"/>
    </source>
</evidence>
<dbReference type="AlphaFoldDB" id="A0A9D7F7A9"/>
<dbReference type="Proteomes" id="UP000886602">
    <property type="component" value="Unassembled WGS sequence"/>
</dbReference>
<dbReference type="EMBL" id="JADJNC010000014">
    <property type="protein sequence ID" value="MBK7423352.1"/>
    <property type="molecule type" value="Genomic_DNA"/>
</dbReference>
<proteinExistence type="predicted"/>
<protein>
    <submittedName>
        <fullName evidence="1">Uncharacterized protein</fullName>
    </submittedName>
</protein>
<comment type="caution">
    <text evidence="1">The sequence shown here is derived from an EMBL/GenBank/DDBJ whole genome shotgun (WGS) entry which is preliminary data.</text>
</comment>
<organism evidence="1 2">
    <name type="scientific">Candidatus Propionivibrio dominans</name>
    <dbReference type="NCBI Taxonomy" id="2954373"/>
    <lineage>
        <taxon>Bacteria</taxon>
        <taxon>Pseudomonadati</taxon>
        <taxon>Pseudomonadota</taxon>
        <taxon>Betaproteobacteria</taxon>
        <taxon>Rhodocyclales</taxon>
        <taxon>Rhodocyclaceae</taxon>
        <taxon>Propionivibrio</taxon>
    </lineage>
</organism>
<evidence type="ECO:0000313" key="1">
    <source>
        <dbReference type="EMBL" id="MBK7423352.1"/>
    </source>
</evidence>
<name>A0A9D7F7A9_9RHOO</name>
<sequence length="67" mass="7326">MEITRSYLKPLDPFFLDVASIFYHGLIFLLDYVNSLEVAYTAPPDAPGIVCILGLMSSADSLSQPGM</sequence>
<reference evidence="1" key="1">
    <citation type="submission" date="2020-10" db="EMBL/GenBank/DDBJ databases">
        <title>Connecting structure to function with the recovery of over 1000 high-quality activated sludge metagenome-assembled genomes encoding full-length rRNA genes using long-read sequencing.</title>
        <authorList>
            <person name="Singleton C.M."/>
            <person name="Petriglieri F."/>
            <person name="Kristensen J.M."/>
            <person name="Kirkegaard R.H."/>
            <person name="Michaelsen T.Y."/>
            <person name="Andersen M.H."/>
            <person name="Karst S.M."/>
            <person name="Dueholm M.S."/>
            <person name="Nielsen P.H."/>
            <person name="Albertsen M."/>
        </authorList>
    </citation>
    <scope>NUCLEOTIDE SEQUENCE</scope>
    <source>
        <strain evidence="1">EsbW_18-Q3-R4-48_MAXAC.044</strain>
    </source>
</reference>